<evidence type="ECO:0000256" key="5">
    <source>
        <dbReference type="ARBA" id="ARBA00022692"/>
    </source>
</evidence>
<feature type="transmembrane region" description="Helical" evidence="10">
    <location>
        <begin position="46"/>
        <end position="65"/>
    </location>
</feature>
<feature type="transmembrane region" description="Helical" evidence="10">
    <location>
        <begin position="12"/>
        <end position="31"/>
    </location>
</feature>
<feature type="domain" description="Sulfatase N-terminal" evidence="11">
    <location>
        <begin position="250"/>
        <end position="539"/>
    </location>
</feature>
<accession>A0ABT3DEC6</accession>
<dbReference type="Gene3D" id="3.30.1120.170">
    <property type="match status" value="1"/>
</dbReference>
<keyword evidence="5 10" id="KW-0812">Transmembrane</keyword>
<evidence type="ECO:0000256" key="8">
    <source>
        <dbReference type="PIRNR" id="PIRNR005091"/>
    </source>
</evidence>
<feature type="transmembrane region" description="Helical" evidence="10">
    <location>
        <begin position="154"/>
        <end position="174"/>
    </location>
</feature>
<dbReference type="PANTHER" id="PTHR47371:SF3">
    <property type="entry name" value="PHOSPHOGLYCEROL TRANSFERASE I"/>
    <property type="match status" value="1"/>
</dbReference>
<dbReference type="EMBL" id="JAOYEY010000031">
    <property type="protein sequence ID" value="MCV9885419.1"/>
    <property type="molecule type" value="Genomic_DNA"/>
</dbReference>
<evidence type="ECO:0000313" key="13">
    <source>
        <dbReference type="Proteomes" id="UP001526147"/>
    </source>
</evidence>
<gene>
    <name evidence="12" type="ORF">OIH86_07120</name>
</gene>
<dbReference type="Gene3D" id="3.40.720.10">
    <property type="entry name" value="Alkaline Phosphatase, subunit A"/>
    <property type="match status" value="1"/>
</dbReference>
<evidence type="ECO:0000256" key="6">
    <source>
        <dbReference type="ARBA" id="ARBA00022989"/>
    </source>
</evidence>
<evidence type="ECO:0000259" key="11">
    <source>
        <dbReference type="Pfam" id="PF00884"/>
    </source>
</evidence>
<protein>
    <submittedName>
        <fullName evidence="12">LTA synthase family protein</fullName>
    </submittedName>
</protein>
<feature type="transmembrane region" description="Helical" evidence="10">
    <location>
        <begin position="72"/>
        <end position="94"/>
    </location>
</feature>
<dbReference type="Proteomes" id="UP001526147">
    <property type="component" value="Unassembled WGS sequence"/>
</dbReference>
<dbReference type="PIRSF" id="PIRSF005091">
    <property type="entry name" value="Mmb_sulf_HI1246"/>
    <property type="match status" value="1"/>
</dbReference>
<dbReference type="InterPro" id="IPR050448">
    <property type="entry name" value="OpgB/LTA_synthase_biosynth"/>
</dbReference>
<dbReference type="InterPro" id="IPR012160">
    <property type="entry name" value="LtaS-like"/>
</dbReference>
<evidence type="ECO:0000256" key="2">
    <source>
        <dbReference type="ARBA" id="ARBA00004936"/>
    </source>
</evidence>
<evidence type="ECO:0000256" key="3">
    <source>
        <dbReference type="ARBA" id="ARBA00009983"/>
    </source>
</evidence>
<dbReference type="InterPro" id="IPR017850">
    <property type="entry name" value="Alkaline_phosphatase_core_sf"/>
</dbReference>
<reference evidence="12 13" key="1">
    <citation type="submission" date="2022-10" db="EMBL/GenBank/DDBJ databases">
        <title>Draft genome assembly of moderately radiation resistant bacterium Metabacillus halosaccharovorans.</title>
        <authorList>
            <person name="Pal S."/>
            <person name="Gopinathan A."/>
        </authorList>
    </citation>
    <scope>NUCLEOTIDE SEQUENCE [LARGE SCALE GENOMIC DNA]</scope>
    <source>
        <strain evidence="12 13">VITHBRA001</strain>
    </source>
</reference>
<dbReference type="Pfam" id="PF00884">
    <property type="entry name" value="Sulfatase"/>
    <property type="match status" value="1"/>
</dbReference>
<dbReference type="PANTHER" id="PTHR47371">
    <property type="entry name" value="LIPOTEICHOIC ACID SYNTHASE"/>
    <property type="match status" value="1"/>
</dbReference>
<keyword evidence="13" id="KW-1185">Reference proteome</keyword>
<feature type="compositionally biased region" description="Basic and acidic residues" evidence="9">
    <location>
        <begin position="657"/>
        <end position="667"/>
    </location>
</feature>
<evidence type="ECO:0000256" key="1">
    <source>
        <dbReference type="ARBA" id="ARBA00004651"/>
    </source>
</evidence>
<evidence type="ECO:0000256" key="7">
    <source>
        <dbReference type="ARBA" id="ARBA00023136"/>
    </source>
</evidence>
<comment type="similarity">
    <text evidence="3 8">Belongs to the LTA synthase family.</text>
</comment>
<feature type="transmembrane region" description="Helical" evidence="10">
    <location>
        <begin position="126"/>
        <end position="142"/>
    </location>
</feature>
<keyword evidence="4 8" id="KW-1003">Cell membrane</keyword>
<organism evidence="12 13">
    <name type="scientific">Metabacillus halosaccharovorans</name>
    <dbReference type="NCBI Taxonomy" id="930124"/>
    <lineage>
        <taxon>Bacteria</taxon>
        <taxon>Bacillati</taxon>
        <taxon>Bacillota</taxon>
        <taxon>Bacilli</taxon>
        <taxon>Bacillales</taxon>
        <taxon>Bacillaceae</taxon>
        <taxon>Metabacillus</taxon>
    </lineage>
</organism>
<feature type="region of interest" description="Disordered" evidence="9">
    <location>
        <begin position="644"/>
        <end position="667"/>
    </location>
</feature>
<evidence type="ECO:0000313" key="12">
    <source>
        <dbReference type="EMBL" id="MCV9885419.1"/>
    </source>
</evidence>
<name>A0ABT3DEC6_9BACI</name>
<evidence type="ECO:0000256" key="9">
    <source>
        <dbReference type="SAM" id="MobiDB-lite"/>
    </source>
</evidence>
<proteinExistence type="inferred from homology"/>
<keyword evidence="6 10" id="KW-1133">Transmembrane helix</keyword>
<dbReference type="CDD" id="cd16015">
    <property type="entry name" value="LTA_synthase"/>
    <property type="match status" value="1"/>
</dbReference>
<dbReference type="RefSeq" id="WP_264142203.1">
    <property type="nucleotide sequence ID" value="NZ_JAOYEY010000031.1"/>
</dbReference>
<evidence type="ECO:0000256" key="10">
    <source>
        <dbReference type="SAM" id="Phobius"/>
    </source>
</evidence>
<dbReference type="InterPro" id="IPR000917">
    <property type="entry name" value="Sulfatase_N"/>
</dbReference>
<evidence type="ECO:0000256" key="4">
    <source>
        <dbReference type="ARBA" id="ARBA00022475"/>
    </source>
</evidence>
<comment type="subcellular location">
    <subcellularLocation>
        <location evidence="1">Cell membrane</location>
        <topology evidence="1">Multi-pass membrane protein</topology>
    </subcellularLocation>
</comment>
<dbReference type="SUPFAM" id="SSF53649">
    <property type="entry name" value="Alkaline phosphatase-like"/>
    <property type="match status" value="1"/>
</dbReference>
<keyword evidence="7 8" id="KW-0472">Membrane</keyword>
<comment type="caution">
    <text evidence="12">The sequence shown here is derived from an EMBL/GenBank/DDBJ whole genome shotgun (WGS) entry which is preliminary data.</text>
</comment>
<sequence>MRKFFNNIQNNYMSLFFLAVLLLWIKTYFVQHNEFNLGLENGLQEFLLFFNPLGSALLFLGLSLLSRKRKLLWLIVFDFLMSFLLFANVVYYRFFSDFITLPTLTQTQNFGDVSTSVTSLLHSTDFLIFLDPIIILVLGILFRRQNKQLPVIKLRKVGAVLLAAILIMSINLGLAEKDRPQLLTRTFDRNYIVKYLGMYNYTIYDAVQSTRASAKRAMADSNDITEVLNYTRSNYASPNPEYFGAAEGMNVVYLHLESIQNFIIDYKLNGEEVTPFLNSLTKDSNTLYFDNFFHQTAQGKTADAEFMLENSLFGLPQGSAFSTKGLNTYQSAPAILGQEGYTSAVFHGNKGSFWNRDEIYKSFGYDYFFDSSYYDLNPEDLAEYGLMDKPFFQQSEPLLETLPQPFYTKFITVTNHYPYKMNQELATIEPHTTGDMSVDNYFQTARYADEALKEFFDYLKESGLDKNTIVVMYGDHYGISENHNKAMSKVLGKEVGQFESTGLQRVPLFIHAPGLEGGTMHQYGGQIDLLPTLLHLLGVDTKQYVQFGTDLLSEEHDELVPFRNGDYVSPEVVYTGGKYFDSATGTEIEATDEALKLKEIAEMKLSYSDKLVEGDLLRFYTPQNFTPVDRSTYDYSEMKSVIEKSNTETEAENTEAQTEKKNVTETK</sequence>
<comment type="pathway">
    <text evidence="2">Cell wall biogenesis; lipoteichoic acid biosynthesis.</text>
</comment>